<name>A0A0B3VP39_9FIRM</name>
<dbReference type="AlphaFoldDB" id="A0A0B3VP39"/>
<feature type="domain" description="Fibronectin type-III" evidence="2">
    <location>
        <begin position="64"/>
        <end position="159"/>
    </location>
</feature>
<dbReference type="InterPro" id="IPR003961">
    <property type="entry name" value="FN3_dom"/>
</dbReference>
<dbReference type="OrthoDB" id="1998306at2"/>
<protein>
    <recommendedName>
        <fullName evidence="2">Fibronectin type-III domain-containing protein</fullName>
    </recommendedName>
</protein>
<evidence type="ECO:0000256" key="1">
    <source>
        <dbReference type="ARBA" id="ARBA00004196"/>
    </source>
</evidence>
<comment type="caution">
    <text evidence="3">The sequence shown here is derived from an EMBL/GenBank/DDBJ whole genome shotgun (WGS) entry which is preliminary data.</text>
</comment>
<gene>
    <name evidence="3" type="ORF">QX51_02025</name>
</gene>
<dbReference type="InterPro" id="IPR036116">
    <property type="entry name" value="FN3_sf"/>
</dbReference>
<dbReference type="Gene3D" id="2.60.40.4270">
    <property type="entry name" value="Listeria-Bacteroides repeat domain"/>
    <property type="match status" value="1"/>
</dbReference>
<evidence type="ECO:0000313" key="4">
    <source>
        <dbReference type="Proteomes" id="UP000031189"/>
    </source>
</evidence>
<dbReference type="STRING" id="1577792.QX51_02025"/>
<accession>A0A0B3VP39</accession>
<keyword evidence="4" id="KW-1185">Reference proteome</keyword>
<dbReference type="InterPro" id="IPR013378">
    <property type="entry name" value="InlB-like_B-rpt"/>
</dbReference>
<dbReference type="NCBIfam" id="TIGR02543">
    <property type="entry name" value="List_Bact_rpt"/>
    <property type="match status" value="1"/>
</dbReference>
<organism evidence="3 4">
    <name type="scientific">Terrisporobacter othiniensis</name>
    <dbReference type="NCBI Taxonomy" id="1577792"/>
    <lineage>
        <taxon>Bacteria</taxon>
        <taxon>Bacillati</taxon>
        <taxon>Bacillota</taxon>
        <taxon>Clostridia</taxon>
        <taxon>Peptostreptococcales</taxon>
        <taxon>Peptostreptococcaceae</taxon>
        <taxon>Terrisporobacter</taxon>
    </lineage>
</organism>
<comment type="subcellular location">
    <subcellularLocation>
        <location evidence="1">Cell envelope</location>
    </subcellularLocation>
</comment>
<dbReference type="SUPFAM" id="SSF49265">
    <property type="entry name" value="Fibronectin type III"/>
    <property type="match status" value="1"/>
</dbReference>
<dbReference type="InterPro" id="IPR042229">
    <property type="entry name" value="Listeria/Bacterioides_rpt_sf"/>
</dbReference>
<proteinExistence type="predicted"/>
<dbReference type="PROSITE" id="PS50853">
    <property type="entry name" value="FN3"/>
    <property type="match status" value="1"/>
</dbReference>
<evidence type="ECO:0000259" key="2">
    <source>
        <dbReference type="PROSITE" id="PS50853"/>
    </source>
</evidence>
<dbReference type="Pfam" id="PF09479">
    <property type="entry name" value="Flg_new"/>
    <property type="match status" value="1"/>
</dbReference>
<dbReference type="GO" id="GO:0030313">
    <property type="term" value="C:cell envelope"/>
    <property type="evidence" value="ECO:0007669"/>
    <property type="project" value="UniProtKB-SubCell"/>
</dbReference>
<dbReference type="EMBL" id="JWHR01000027">
    <property type="protein sequence ID" value="KHS58556.1"/>
    <property type="molecule type" value="Genomic_DNA"/>
</dbReference>
<dbReference type="Proteomes" id="UP000031189">
    <property type="component" value="Unassembled WGS sequence"/>
</dbReference>
<sequence>MPATSSTKKFTTGKLVGTLPNPTRQGYYFKGWYTSKTGGSKITSSTRYYYMSNKTLYVRWEKVSVSKASISKLTLPDSKQIKVYTKSVSNAKGYEIVYSTSSKFSSSTTKKISTISTSKTLTSLQKKKTYYIKVRVYKIDSSNKKIYGSYSTVKYVKTK</sequence>
<reference evidence="3 4" key="1">
    <citation type="submission" date="2014-12" db="EMBL/GenBank/DDBJ databases">
        <title>Draft genome sequence of Terrisporobacter sp. 08-306576, isolated from the blood culture of a bacteremia patient.</title>
        <authorList>
            <person name="Lund L.C."/>
            <person name="Sydenham T.V."/>
            <person name="Hogh S.V."/>
            <person name="Skov M.N."/>
            <person name="Kemp M."/>
            <person name="Justesen U.S."/>
        </authorList>
    </citation>
    <scope>NUCLEOTIDE SEQUENCE [LARGE SCALE GENOMIC DNA]</scope>
    <source>
        <strain evidence="3 4">08-306576</strain>
    </source>
</reference>
<evidence type="ECO:0000313" key="3">
    <source>
        <dbReference type="EMBL" id="KHS58556.1"/>
    </source>
</evidence>